<dbReference type="EMBL" id="JAACXV010000360">
    <property type="protein sequence ID" value="KAF7279487.1"/>
    <property type="molecule type" value="Genomic_DNA"/>
</dbReference>
<comment type="caution">
    <text evidence="1">The sequence shown here is derived from an EMBL/GenBank/DDBJ whole genome shotgun (WGS) entry which is preliminary data.</text>
</comment>
<protein>
    <submittedName>
        <fullName evidence="1">Uncharacterized protein</fullName>
    </submittedName>
</protein>
<dbReference type="Proteomes" id="UP000625711">
    <property type="component" value="Unassembled WGS sequence"/>
</dbReference>
<sequence>MISNIINIPLSQRRPNYDAIIQACTVIKHVLSEIELSANLHVLADDTITQLRSATSVNFLIMSTEYHLMEAFVLATQRNGGLYFRFLLHERHYLPTIDSDVVLPRLNSGGGGWRTGRAGNTGNNILHGSRLYFTPVLVYS</sequence>
<organism evidence="1 2">
    <name type="scientific">Rhynchophorus ferrugineus</name>
    <name type="common">Red palm weevil</name>
    <name type="synonym">Curculio ferrugineus</name>
    <dbReference type="NCBI Taxonomy" id="354439"/>
    <lineage>
        <taxon>Eukaryota</taxon>
        <taxon>Metazoa</taxon>
        <taxon>Ecdysozoa</taxon>
        <taxon>Arthropoda</taxon>
        <taxon>Hexapoda</taxon>
        <taxon>Insecta</taxon>
        <taxon>Pterygota</taxon>
        <taxon>Neoptera</taxon>
        <taxon>Endopterygota</taxon>
        <taxon>Coleoptera</taxon>
        <taxon>Polyphaga</taxon>
        <taxon>Cucujiformia</taxon>
        <taxon>Curculionidae</taxon>
        <taxon>Dryophthorinae</taxon>
        <taxon>Rhynchophorus</taxon>
    </lineage>
</organism>
<keyword evidence="2" id="KW-1185">Reference proteome</keyword>
<evidence type="ECO:0000313" key="1">
    <source>
        <dbReference type="EMBL" id="KAF7279487.1"/>
    </source>
</evidence>
<gene>
    <name evidence="1" type="ORF">GWI33_007200</name>
</gene>
<accession>A0A834II62</accession>
<name>A0A834II62_RHYFE</name>
<proteinExistence type="predicted"/>
<reference evidence="1" key="1">
    <citation type="submission" date="2020-08" db="EMBL/GenBank/DDBJ databases">
        <title>Genome sequencing and assembly of the red palm weevil Rhynchophorus ferrugineus.</title>
        <authorList>
            <person name="Dias G.B."/>
            <person name="Bergman C.M."/>
            <person name="Manee M."/>
        </authorList>
    </citation>
    <scope>NUCLEOTIDE SEQUENCE</scope>
    <source>
        <strain evidence="1">AA-2017</strain>
        <tissue evidence="1">Whole larva</tissue>
    </source>
</reference>
<evidence type="ECO:0000313" key="2">
    <source>
        <dbReference type="Proteomes" id="UP000625711"/>
    </source>
</evidence>
<dbReference type="AlphaFoldDB" id="A0A834II62"/>